<dbReference type="KEGG" id="scor:J3U87_23650"/>
<dbReference type="EMBL" id="CP071793">
    <property type="protein sequence ID" value="QTD48587.1"/>
    <property type="molecule type" value="Genomic_DNA"/>
</dbReference>
<dbReference type="RefSeq" id="WP_237378239.1">
    <property type="nucleotide sequence ID" value="NZ_CP071793.1"/>
</dbReference>
<dbReference type="AlphaFoldDB" id="A0A8A4TGD6"/>
<evidence type="ECO:0000313" key="1">
    <source>
        <dbReference type="EMBL" id="QTD48587.1"/>
    </source>
</evidence>
<protein>
    <submittedName>
        <fullName evidence="1">Uncharacterized protein</fullName>
    </submittedName>
</protein>
<name>A0A8A4TGD6_SULCO</name>
<gene>
    <name evidence="1" type="ORF">J3U87_23650</name>
</gene>
<sequence>MSKSTTSITFAGKDLERLAIVKKHAECPTTAMAVKRALAFYAYLLEEQFDNKRILLTSDTSGKNVERLRLI</sequence>
<keyword evidence="2" id="KW-1185">Reference proteome</keyword>
<evidence type="ECO:0000313" key="2">
    <source>
        <dbReference type="Proteomes" id="UP000663929"/>
    </source>
</evidence>
<accession>A0A8A4TGD6</accession>
<proteinExistence type="predicted"/>
<dbReference type="Proteomes" id="UP000663929">
    <property type="component" value="Chromosome"/>
</dbReference>
<organism evidence="1 2">
    <name type="scientific">Sulfidibacter corallicola</name>
    <dbReference type="NCBI Taxonomy" id="2818388"/>
    <lineage>
        <taxon>Bacteria</taxon>
        <taxon>Pseudomonadati</taxon>
        <taxon>Acidobacteriota</taxon>
        <taxon>Holophagae</taxon>
        <taxon>Acanthopleuribacterales</taxon>
        <taxon>Acanthopleuribacteraceae</taxon>
        <taxon>Sulfidibacter</taxon>
    </lineage>
</organism>
<reference evidence="1" key="1">
    <citation type="submission" date="2021-03" db="EMBL/GenBank/DDBJ databases">
        <title>Acanthopleuribacteraceae sp. M133.</title>
        <authorList>
            <person name="Wang G."/>
        </authorList>
    </citation>
    <scope>NUCLEOTIDE SEQUENCE</scope>
    <source>
        <strain evidence="1">M133</strain>
    </source>
</reference>